<dbReference type="InterPro" id="IPR000073">
    <property type="entry name" value="AB_hydrolase_1"/>
</dbReference>
<dbReference type="RefSeq" id="WP_062952722.1">
    <property type="nucleotide sequence ID" value="NZ_LPVY01000021.1"/>
</dbReference>
<proteinExistence type="predicted"/>
<dbReference type="PANTHER" id="PTHR10272">
    <property type="entry name" value="PLATELET-ACTIVATING FACTOR ACETYLHYDROLASE"/>
    <property type="match status" value="1"/>
</dbReference>
<evidence type="ECO:0000256" key="3">
    <source>
        <dbReference type="ARBA" id="ARBA00023098"/>
    </source>
</evidence>
<dbReference type="GO" id="GO:0003847">
    <property type="term" value="F:1-alkyl-2-acetylglycerophosphocholine esterase activity"/>
    <property type="evidence" value="ECO:0007669"/>
    <property type="project" value="TreeGrafter"/>
</dbReference>
<evidence type="ECO:0000256" key="1">
    <source>
        <dbReference type="ARBA" id="ARBA00022801"/>
    </source>
</evidence>
<keyword evidence="1" id="KW-0378">Hydrolase</keyword>
<comment type="caution">
    <text evidence="5">The sequence shown here is derived from an EMBL/GenBank/DDBJ whole genome shotgun (WGS) entry which is preliminary data.</text>
</comment>
<keyword evidence="2" id="KW-0442">Lipid degradation</keyword>
<protein>
    <submittedName>
        <fullName evidence="5">Chlorophyllase</fullName>
    </submittedName>
</protein>
<evidence type="ECO:0000259" key="4">
    <source>
        <dbReference type="Pfam" id="PF12697"/>
    </source>
</evidence>
<accession>A0A154L3X9</accession>
<evidence type="ECO:0000256" key="2">
    <source>
        <dbReference type="ARBA" id="ARBA00022963"/>
    </source>
</evidence>
<evidence type="ECO:0000313" key="5">
    <source>
        <dbReference type="EMBL" id="KZB62143.1"/>
    </source>
</evidence>
<keyword evidence="3" id="KW-0443">Lipid metabolism</keyword>
<dbReference type="InterPro" id="IPR029058">
    <property type="entry name" value="AB_hydrolase_fold"/>
</dbReference>
<dbReference type="Gene3D" id="3.40.50.1820">
    <property type="entry name" value="alpha/beta hydrolase"/>
    <property type="match status" value="1"/>
</dbReference>
<dbReference type="PANTHER" id="PTHR10272:SF0">
    <property type="entry name" value="PLATELET-ACTIVATING FACTOR ACETYLHYDROLASE"/>
    <property type="match status" value="1"/>
</dbReference>
<dbReference type="OrthoDB" id="339159at2"/>
<dbReference type="EMBL" id="LPVY01000021">
    <property type="protein sequence ID" value="KZB62143.1"/>
    <property type="molecule type" value="Genomic_DNA"/>
</dbReference>
<gene>
    <name evidence="5" type="ORF">AUP42_04080</name>
</gene>
<organism evidence="5 6">
    <name type="scientific">Thalassospira lucentensis</name>
    <dbReference type="NCBI Taxonomy" id="168935"/>
    <lineage>
        <taxon>Bacteria</taxon>
        <taxon>Pseudomonadati</taxon>
        <taxon>Pseudomonadota</taxon>
        <taxon>Alphaproteobacteria</taxon>
        <taxon>Rhodospirillales</taxon>
        <taxon>Thalassospiraceae</taxon>
        <taxon>Thalassospira</taxon>
    </lineage>
</organism>
<evidence type="ECO:0000313" key="6">
    <source>
        <dbReference type="Proteomes" id="UP000076335"/>
    </source>
</evidence>
<dbReference type="SUPFAM" id="SSF53474">
    <property type="entry name" value="alpha/beta-Hydrolases"/>
    <property type="match status" value="1"/>
</dbReference>
<name>A0A154L3X9_9PROT</name>
<dbReference type="AlphaFoldDB" id="A0A154L3X9"/>
<dbReference type="Proteomes" id="UP000076335">
    <property type="component" value="Unassembled WGS sequence"/>
</dbReference>
<feature type="domain" description="AB hydrolase-1" evidence="4">
    <location>
        <begin position="56"/>
        <end position="312"/>
    </location>
</feature>
<reference evidence="5 6" key="1">
    <citation type="submission" date="2015-12" db="EMBL/GenBank/DDBJ databases">
        <title>Genome sequence of Thalassospira lucentensis MCCC 1A02072.</title>
        <authorList>
            <person name="Lu L."/>
            <person name="Lai Q."/>
            <person name="Shao Z."/>
            <person name="Qian P."/>
        </authorList>
    </citation>
    <scope>NUCLEOTIDE SEQUENCE [LARGE SCALE GENOMIC DNA]</scope>
    <source>
        <strain evidence="5 6">MCCC 1A02072</strain>
    </source>
</reference>
<dbReference type="GO" id="GO:0016042">
    <property type="term" value="P:lipid catabolic process"/>
    <property type="evidence" value="ECO:0007669"/>
    <property type="project" value="UniProtKB-KW"/>
</dbReference>
<sequence length="326" mass="34563">MNNLLTDARHIPTGPSFPTLRINPVTLPAPDRGLPLELRITAPLTPPSNDRDLPILLLSHGHGPSLYIPSKDGYAPLANFYAAHGFVVIQPTHGNSKVAGLPADAPGAPFFWRSRVQDMKLILDQLDAIEDQFPAIAGRLDRSKIAAIGHSLGGQTVGMLLGARLTDINDPAAQNVDLIEPRITVGVLLAAPGKGGDSLSDFARANYTSLNPDFSHLTTKTLVVAGDADDNPHLTTRGPAWHTDPFHHSPGADALLTLIGGKHGLGGIAGYDAKETDDEDPDRLAITQRMTLAYLKSALDPANTSWADAAKALADHAPSHAHVTLK</sequence>
<dbReference type="Pfam" id="PF12697">
    <property type="entry name" value="Abhydrolase_6"/>
    <property type="match status" value="1"/>
</dbReference>